<dbReference type="RefSeq" id="WP_155319023.1">
    <property type="nucleotide sequence ID" value="NZ_AP021874.1"/>
</dbReference>
<organism evidence="10 11">
    <name type="scientific">Desulfosarcina alkanivorans</name>
    <dbReference type="NCBI Taxonomy" id="571177"/>
    <lineage>
        <taxon>Bacteria</taxon>
        <taxon>Pseudomonadati</taxon>
        <taxon>Thermodesulfobacteriota</taxon>
        <taxon>Desulfobacteria</taxon>
        <taxon>Desulfobacterales</taxon>
        <taxon>Desulfosarcinaceae</taxon>
        <taxon>Desulfosarcina</taxon>
    </lineage>
</organism>
<dbReference type="GO" id="GO:0046872">
    <property type="term" value="F:metal ion binding"/>
    <property type="evidence" value="ECO:0007669"/>
    <property type="project" value="UniProtKB-KW"/>
</dbReference>
<dbReference type="Gene3D" id="1.10.599.10">
    <property type="entry name" value="Aldehyde Ferredoxin Oxidoreductase Protein, subunit A, domain 3"/>
    <property type="match status" value="1"/>
</dbReference>
<dbReference type="InterPro" id="IPR013985">
    <property type="entry name" value="Ald_Fedxn_OxRdtase_dom3"/>
</dbReference>
<protein>
    <submittedName>
        <fullName evidence="10">Aldehyde ferredoxin oxidoreductase</fullName>
    </submittedName>
</protein>
<dbReference type="Pfam" id="PF01314">
    <property type="entry name" value="AFOR_C"/>
    <property type="match status" value="1"/>
</dbReference>
<dbReference type="GO" id="GO:0016625">
    <property type="term" value="F:oxidoreductase activity, acting on the aldehyde or oxo group of donors, iron-sulfur protein as acceptor"/>
    <property type="evidence" value="ECO:0007669"/>
    <property type="project" value="InterPro"/>
</dbReference>
<dbReference type="OrthoDB" id="9763894at2"/>
<keyword evidence="4" id="KW-0479">Metal-binding</keyword>
<dbReference type="InterPro" id="IPR036021">
    <property type="entry name" value="Tungsten_al_ferr_oxy-like_C"/>
</dbReference>
<dbReference type="PANTHER" id="PTHR30038">
    <property type="entry name" value="ALDEHYDE FERREDOXIN OXIDOREDUCTASE"/>
    <property type="match status" value="1"/>
</dbReference>
<gene>
    <name evidence="10" type="ORF">DSCA_50730</name>
</gene>
<evidence type="ECO:0000256" key="3">
    <source>
        <dbReference type="ARBA" id="ARBA00022485"/>
    </source>
</evidence>
<dbReference type="InterPro" id="IPR051919">
    <property type="entry name" value="W-dependent_AOR"/>
</dbReference>
<evidence type="ECO:0000256" key="1">
    <source>
        <dbReference type="ARBA" id="ARBA00001966"/>
    </source>
</evidence>
<feature type="domain" description="Aldehyde ferredoxin oxidoreductase N-terminal" evidence="9">
    <location>
        <begin position="5"/>
        <end position="207"/>
    </location>
</feature>
<proteinExistence type="inferred from homology"/>
<comment type="cofactor">
    <cofactor evidence="1">
        <name>[4Fe-4S] cluster</name>
        <dbReference type="ChEBI" id="CHEBI:49883"/>
    </cofactor>
</comment>
<dbReference type="PANTHER" id="PTHR30038:SF9">
    <property type="entry name" value="ALDEHYDE FERREDOXIN OXIDOREDUCTASE"/>
    <property type="match status" value="1"/>
</dbReference>
<keyword evidence="6" id="KW-0408">Iron</keyword>
<reference evidence="10 11" key="1">
    <citation type="submission" date="2019-11" db="EMBL/GenBank/DDBJ databases">
        <title>Comparative genomics of hydrocarbon-degrading Desulfosarcina strains.</title>
        <authorList>
            <person name="Watanabe M."/>
            <person name="Kojima H."/>
            <person name="Fukui M."/>
        </authorList>
    </citation>
    <scope>NUCLEOTIDE SEQUENCE [LARGE SCALE GENOMIC DNA]</scope>
    <source>
        <strain evidence="10 11">PL12</strain>
    </source>
</reference>
<dbReference type="InterPro" id="IPR001203">
    <property type="entry name" value="OxRdtase_Ald_Fedxn_C"/>
</dbReference>
<dbReference type="KEGG" id="dalk:DSCA_50730"/>
<dbReference type="InterPro" id="IPR013984">
    <property type="entry name" value="Ald_Fedxn_OxRdtase_dom2"/>
</dbReference>
<keyword evidence="5" id="KW-0560">Oxidoreductase</keyword>
<evidence type="ECO:0000256" key="2">
    <source>
        <dbReference type="ARBA" id="ARBA00011032"/>
    </source>
</evidence>
<dbReference type="Gene3D" id="3.60.9.10">
    <property type="entry name" value="Aldehyde ferredoxin oxidoreductase, N-terminal domain"/>
    <property type="match status" value="1"/>
</dbReference>
<dbReference type="SUPFAM" id="SSF56228">
    <property type="entry name" value="Aldehyde ferredoxin oxidoreductase, N-terminal domain"/>
    <property type="match status" value="1"/>
</dbReference>
<keyword evidence="3" id="KW-0004">4Fe-4S</keyword>
<evidence type="ECO:0000313" key="11">
    <source>
        <dbReference type="Proteomes" id="UP000427906"/>
    </source>
</evidence>
<dbReference type="AlphaFoldDB" id="A0A5K7YSM2"/>
<evidence type="ECO:0000313" key="10">
    <source>
        <dbReference type="EMBL" id="BBO71143.1"/>
    </source>
</evidence>
<dbReference type="SUPFAM" id="SSF48310">
    <property type="entry name" value="Aldehyde ferredoxin oxidoreductase, C-terminal domains"/>
    <property type="match status" value="1"/>
</dbReference>
<dbReference type="EMBL" id="AP021874">
    <property type="protein sequence ID" value="BBO71143.1"/>
    <property type="molecule type" value="Genomic_DNA"/>
</dbReference>
<evidence type="ECO:0000256" key="8">
    <source>
        <dbReference type="ARBA" id="ARBA00049934"/>
    </source>
</evidence>
<dbReference type="InterPro" id="IPR036503">
    <property type="entry name" value="Ald_Fedxn_OxRdtase_N_sf"/>
</dbReference>
<comment type="similarity">
    <text evidence="2">Belongs to the AOR/FOR family.</text>
</comment>
<evidence type="ECO:0000256" key="7">
    <source>
        <dbReference type="ARBA" id="ARBA00023014"/>
    </source>
</evidence>
<evidence type="ECO:0000256" key="6">
    <source>
        <dbReference type="ARBA" id="ARBA00023004"/>
    </source>
</evidence>
<evidence type="ECO:0000256" key="5">
    <source>
        <dbReference type="ARBA" id="ARBA00023002"/>
    </source>
</evidence>
<evidence type="ECO:0000256" key="4">
    <source>
        <dbReference type="ARBA" id="ARBA00022723"/>
    </source>
</evidence>
<evidence type="ECO:0000259" key="9">
    <source>
        <dbReference type="SMART" id="SM00790"/>
    </source>
</evidence>
<dbReference type="InterPro" id="IPR013983">
    <property type="entry name" value="Ald_Fedxn_OxRdtase_N"/>
</dbReference>
<dbReference type="Gene3D" id="1.10.569.10">
    <property type="entry name" value="Aldehyde Ferredoxin Oxidoreductase Protein, subunit A, domain 2"/>
    <property type="match status" value="1"/>
</dbReference>
<keyword evidence="11" id="KW-1185">Reference proteome</keyword>
<dbReference type="GO" id="GO:0051539">
    <property type="term" value="F:4 iron, 4 sulfur cluster binding"/>
    <property type="evidence" value="ECO:0007669"/>
    <property type="project" value="UniProtKB-KW"/>
</dbReference>
<sequence length="586" mass="64558">MHGFFKQALTVDVSDRSCQEEALGDDYLRAGLGGKGLGTRLLLDRNPAGVDPFSPDNHLVLALGPATDSPIHGSCRHGMFSKSPLTGLYSESYAGGSAAIAMSRAGFDAYIIKGASDRPLWLEITDQGVFFHEAEELWGLDTFETEAAVRKRVAAKSPGILVIGPAGENCVRFAVVKNDRWRVCGRTGMGAVLGSKKIKAVVFHGSQKRPFADAEGLKAYAKANLALYKDHPVTQAYRNNGTPMMVDILNKAGGFPSRYWSQGSVPHAENINAQSIRERCQPTPKACRTCFLACGKTVRVQQGRHQGLTLEGPEYETLYAFGGLCMVDQIEEIVYLNDLCDRLGLDTMSSGNMAAFAIEARRRGKIDLEIDYNQPDTIAALLKKIVLRQDVGGLLAEGIRPASEELGLEDMAVHVKGLEPSGYDPRALKGMGLAYAVADRGACHLRTTFYKPELSGLIDPDQIEDKAAMFIDFEDRCTLFDTLIACRFYRDLYPWEEIGKMIALTTGETMDKPALQRLAARVTDSARRFNLREGLQATDDWLPKRLLNESLPDGRRMASGDLRQLVDDYYRLRGWRETGQLQDASV</sequence>
<dbReference type="Pfam" id="PF02730">
    <property type="entry name" value="AFOR_N"/>
    <property type="match status" value="1"/>
</dbReference>
<comment type="cofactor">
    <cofactor evidence="8">
        <name>tungstopterin</name>
        <dbReference type="ChEBI" id="CHEBI:30402"/>
    </cofactor>
</comment>
<keyword evidence="7" id="KW-0411">Iron-sulfur</keyword>
<dbReference type="GO" id="GO:0009055">
    <property type="term" value="F:electron transfer activity"/>
    <property type="evidence" value="ECO:0007669"/>
    <property type="project" value="InterPro"/>
</dbReference>
<name>A0A5K7YSM2_9BACT</name>
<dbReference type="Proteomes" id="UP000427906">
    <property type="component" value="Chromosome"/>
</dbReference>
<accession>A0A5K7YSM2</accession>
<dbReference type="SMART" id="SM00790">
    <property type="entry name" value="AFOR_N"/>
    <property type="match status" value="1"/>
</dbReference>